<evidence type="ECO:0000256" key="5">
    <source>
        <dbReference type="ARBA" id="ARBA00022839"/>
    </source>
</evidence>
<dbReference type="FunFam" id="3.30.420.10:FF:000019">
    <property type="entry name" value="RNA exonuclease NEF-sp"/>
    <property type="match status" value="1"/>
</dbReference>
<evidence type="ECO:0000313" key="9">
    <source>
        <dbReference type="EMBL" id="KAF1813585.1"/>
    </source>
</evidence>
<keyword evidence="4" id="KW-0378">Hydrolase</keyword>
<feature type="region of interest" description="Disordered" evidence="7">
    <location>
        <begin position="276"/>
        <end position="296"/>
    </location>
</feature>
<dbReference type="OrthoDB" id="206335at2759"/>
<feature type="region of interest" description="Disordered" evidence="7">
    <location>
        <begin position="123"/>
        <end position="161"/>
    </location>
</feature>
<dbReference type="InterPro" id="IPR013520">
    <property type="entry name" value="Ribonucl_H"/>
</dbReference>
<name>A0A6G1G662_9PEZI</name>
<dbReference type="PANTHER" id="PTHR12801">
    <property type="entry name" value="RNA EXONUCLEASE REXO1 / RECO3 FAMILY MEMBER-RELATED"/>
    <property type="match status" value="1"/>
</dbReference>
<accession>A0A6G1G662</accession>
<reference evidence="11" key="3">
    <citation type="submission" date="2025-04" db="UniProtKB">
        <authorList>
            <consortium name="RefSeq"/>
        </authorList>
    </citation>
    <scope>IDENTIFICATION</scope>
    <source>
        <strain evidence="11">CBS 781.70</strain>
    </source>
</reference>
<dbReference type="InterPro" id="IPR012337">
    <property type="entry name" value="RNaseH-like_sf"/>
</dbReference>
<dbReference type="GO" id="GO:0004527">
    <property type="term" value="F:exonuclease activity"/>
    <property type="evidence" value="ECO:0007669"/>
    <property type="project" value="UniProtKB-KW"/>
</dbReference>
<dbReference type="SUPFAM" id="SSF53098">
    <property type="entry name" value="Ribonuclease H-like"/>
    <property type="match status" value="1"/>
</dbReference>
<evidence type="ECO:0000256" key="4">
    <source>
        <dbReference type="ARBA" id="ARBA00022801"/>
    </source>
</evidence>
<dbReference type="SMART" id="SM00479">
    <property type="entry name" value="EXOIII"/>
    <property type="match status" value="1"/>
</dbReference>
<reference evidence="11" key="2">
    <citation type="submission" date="2020-04" db="EMBL/GenBank/DDBJ databases">
        <authorList>
            <consortium name="NCBI Genome Project"/>
        </authorList>
    </citation>
    <scope>NUCLEOTIDE SEQUENCE</scope>
    <source>
        <strain evidence="11">CBS 781.70</strain>
    </source>
</reference>
<dbReference type="InterPro" id="IPR036397">
    <property type="entry name" value="RNaseH_sf"/>
</dbReference>
<dbReference type="CDD" id="cd06145">
    <property type="entry name" value="REX1_like"/>
    <property type="match status" value="1"/>
</dbReference>
<evidence type="ECO:0000259" key="8">
    <source>
        <dbReference type="SMART" id="SM00479"/>
    </source>
</evidence>
<comment type="similarity">
    <text evidence="2">Belongs to the REXO1/REXO3 family.</text>
</comment>
<evidence type="ECO:0000313" key="11">
    <source>
        <dbReference type="RefSeq" id="XP_033535216.1"/>
    </source>
</evidence>
<dbReference type="RefSeq" id="XP_033535216.1">
    <property type="nucleotide sequence ID" value="XM_033676244.1"/>
</dbReference>
<evidence type="ECO:0000313" key="10">
    <source>
        <dbReference type="Proteomes" id="UP000504638"/>
    </source>
</evidence>
<dbReference type="Gene3D" id="3.30.420.10">
    <property type="entry name" value="Ribonuclease H-like superfamily/Ribonuclease H"/>
    <property type="match status" value="1"/>
</dbReference>
<feature type="compositionally biased region" description="Polar residues" evidence="7">
    <location>
        <begin position="138"/>
        <end position="161"/>
    </location>
</feature>
<dbReference type="GO" id="GO:0005634">
    <property type="term" value="C:nucleus"/>
    <property type="evidence" value="ECO:0007669"/>
    <property type="project" value="UniProtKB-SubCell"/>
</dbReference>
<dbReference type="EMBL" id="ML975154">
    <property type="protein sequence ID" value="KAF1813585.1"/>
    <property type="molecule type" value="Genomic_DNA"/>
</dbReference>
<keyword evidence="3" id="KW-0540">Nuclease</keyword>
<feature type="compositionally biased region" description="Polar residues" evidence="7">
    <location>
        <begin position="20"/>
        <end position="35"/>
    </location>
</feature>
<organism evidence="9">
    <name type="scientific">Eremomyces bilateralis CBS 781.70</name>
    <dbReference type="NCBI Taxonomy" id="1392243"/>
    <lineage>
        <taxon>Eukaryota</taxon>
        <taxon>Fungi</taxon>
        <taxon>Dikarya</taxon>
        <taxon>Ascomycota</taxon>
        <taxon>Pezizomycotina</taxon>
        <taxon>Dothideomycetes</taxon>
        <taxon>Dothideomycetes incertae sedis</taxon>
        <taxon>Eremomycetales</taxon>
        <taxon>Eremomycetaceae</taxon>
        <taxon>Eremomyces</taxon>
    </lineage>
</organism>
<feature type="region of interest" description="Disordered" evidence="7">
    <location>
        <begin position="222"/>
        <end position="243"/>
    </location>
</feature>
<keyword evidence="6" id="KW-0539">Nucleus</keyword>
<comment type="subcellular location">
    <subcellularLocation>
        <location evidence="1">Nucleus</location>
    </subcellularLocation>
</comment>
<gene>
    <name evidence="9 11" type="ORF">P152DRAFT_394268</name>
</gene>
<dbReference type="PANTHER" id="PTHR12801:SF115">
    <property type="entry name" value="FI18136P1-RELATED"/>
    <property type="match status" value="1"/>
</dbReference>
<evidence type="ECO:0000256" key="3">
    <source>
        <dbReference type="ARBA" id="ARBA00022722"/>
    </source>
</evidence>
<sequence length="721" mass="79645">MGKKRKYSSENGFGIGETLANINGSTDKPESQNADSKPDEDGWQVVQHRSKKPKHDRSYPEFVHSPNSRLQSQVSVSNLQSLILYLLADGIAPQWISVKNRTAVKKVVVLMVPGLEAGMFHGTIDLEPPSDNGPADTVGTSEVQGQQASNPSSDNGAPTCTRTRKFISPDEYYPVKLEKEILPSVLQPLADIFPHIWPVKAPGDDKYSRVFSPLQAVLTAHIPKSQEDKKLKGPKPPRASASFQPKRTPITAFIGSLDQLIENDFVIHPAMLQTEQEKEDLKQRREKSKTSSADGWVDTNVNSLEEATVPEDEYESGSMAAGHEILAIDCEMCMTGQDQFELTRVSVVDWHSKVVMDELVKPNNPITNYLTPYSGMTKEKLDSVTTRLEDVQKRLISLITPRTILVGHSLNADLTALKMTHPFIVDTTITYPHSRGPPLKNALKFLASKYLGKEIQKQHGVTGHDSIEDACAALELARQKCEKGPQWGTSEVSSEAIFARLGRSPRPANHRANPTVEEFRKGAVVDWGNPRKGHGNAAELSIGCGTDEEVVAGVQRAVSKPSEDNGIPIGGLDFVWARFKELEAVRGWWNEGRSLEMEKFRREALKEYQTSGSKSEEDGAADASRPINLDPGSLAKAVGRTVANITKIYESLPACTAFIVYSGTGDPRDLVRMQGLHQTFKREYQVKKWDQLSVKWTDTEDQALKAASRTARNGIGFMVVK</sequence>
<dbReference type="Pfam" id="PF00929">
    <property type="entry name" value="RNase_T"/>
    <property type="match status" value="1"/>
</dbReference>
<feature type="domain" description="Exonuclease" evidence="8">
    <location>
        <begin position="324"/>
        <end position="486"/>
    </location>
</feature>
<evidence type="ECO:0000256" key="6">
    <source>
        <dbReference type="ARBA" id="ARBA00023242"/>
    </source>
</evidence>
<dbReference type="InterPro" id="IPR034922">
    <property type="entry name" value="REX1-like_exo"/>
</dbReference>
<dbReference type="Proteomes" id="UP000504638">
    <property type="component" value="Unplaced"/>
</dbReference>
<dbReference type="InterPro" id="IPR047021">
    <property type="entry name" value="REXO1/3/4-like"/>
</dbReference>
<evidence type="ECO:0000256" key="2">
    <source>
        <dbReference type="ARBA" id="ARBA00006357"/>
    </source>
</evidence>
<feature type="region of interest" description="Disordered" evidence="7">
    <location>
        <begin position="1"/>
        <end position="69"/>
    </location>
</feature>
<evidence type="ECO:0000256" key="7">
    <source>
        <dbReference type="SAM" id="MobiDB-lite"/>
    </source>
</evidence>
<protein>
    <submittedName>
        <fullName evidence="9 11">Exonuclease</fullName>
    </submittedName>
</protein>
<evidence type="ECO:0000256" key="1">
    <source>
        <dbReference type="ARBA" id="ARBA00004123"/>
    </source>
</evidence>
<keyword evidence="5 9" id="KW-0269">Exonuclease</keyword>
<dbReference type="GeneID" id="54416814"/>
<dbReference type="AlphaFoldDB" id="A0A6G1G662"/>
<reference evidence="9 11" key="1">
    <citation type="submission" date="2020-01" db="EMBL/GenBank/DDBJ databases">
        <authorList>
            <consortium name="DOE Joint Genome Institute"/>
            <person name="Haridas S."/>
            <person name="Albert R."/>
            <person name="Binder M."/>
            <person name="Bloem J."/>
            <person name="Labutti K."/>
            <person name="Salamov A."/>
            <person name="Andreopoulos B."/>
            <person name="Baker S.E."/>
            <person name="Barry K."/>
            <person name="Bills G."/>
            <person name="Bluhm B.H."/>
            <person name="Cannon C."/>
            <person name="Castanera R."/>
            <person name="Culley D.E."/>
            <person name="Daum C."/>
            <person name="Ezra D."/>
            <person name="Gonzalez J.B."/>
            <person name="Henrissat B."/>
            <person name="Kuo A."/>
            <person name="Liang C."/>
            <person name="Lipzen A."/>
            <person name="Lutzoni F."/>
            <person name="Magnuson J."/>
            <person name="Mondo S."/>
            <person name="Nolan M."/>
            <person name="Ohm R."/>
            <person name="Pangilinan J."/>
            <person name="Park H.-J."/>
            <person name="Ramirez L."/>
            <person name="Alfaro M."/>
            <person name="Sun H."/>
            <person name="Tritt A."/>
            <person name="Yoshinaga Y."/>
            <person name="Zwiers L.-H."/>
            <person name="Turgeon B.G."/>
            <person name="Goodwin S.B."/>
            <person name="Spatafora J.W."/>
            <person name="Crous P.W."/>
            <person name="Grigoriev I.V."/>
        </authorList>
    </citation>
    <scope>NUCLEOTIDE SEQUENCE</scope>
    <source>
        <strain evidence="9 11">CBS 781.70</strain>
    </source>
</reference>
<dbReference type="GO" id="GO:0003676">
    <property type="term" value="F:nucleic acid binding"/>
    <property type="evidence" value="ECO:0007669"/>
    <property type="project" value="InterPro"/>
</dbReference>
<keyword evidence="10" id="KW-1185">Reference proteome</keyword>
<proteinExistence type="inferred from homology"/>